<evidence type="ECO:0000313" key="1">
    <source>
        <dbReference type="EMBL" id="KAI2392486.1"/>
    </source>
</evidence>
<organism evidence="1">
    <name type="scientific">Ophidiomyces ophidiicola</name>
    <dbReference type="NCBI Taxonomy" id="1387563"/>
    <lineage>
        <taxon>Eukaryota</taxon>
        <taxon>Fungi</taxon>
        <taxon>Dikarya</taxon>
        <taxon>Ascomycota</taxon>
        <taxon>Pezizomycotina</taxon>
        <taxon>Eurotiomycetes</taxon>
        <taxon>Eurotiomycetidae</taxon>
        <taxon>Onygenales</taxon>
        <taxon>Onygenaceae</taxon>
        <taxon>Ophidiomyces</taxon>
    </lineage>
</organism>
<dbReference type="EMBL" id="JALBCA010000006">
    <property type="protein sequence ID" value="KAI2392486.1"/>
    <property type="molecule type" value="Genomic_DNA"/>
</dbReference>
<proteinExistence type="predicted"/>
<comment type="caution">
    <text evidence="1">The sequence shown here is derived from an EMBL/GenBank/DDBJ whole genome shotgun (WGS) entry which is preliminary data.</text>
</comment>
<protein>
    <submittedName>
        <fullName evidence="1">Uncharacterized protein</fullName>
    </submittedName>
</protein>
<name>A0ACB8V497_9EURO</name>
<sequence>MQGPIVRISPYELHVNDPKFLDVLYTGPGARRDKYEYYSGQFGQPNSAFGTSKHDLHRVRRSALNQFFSKFSIRQLEPTLSQKILFFCDLLDKHTDSGKPVNLSNAYSCITSDVAIDYAFGRGPNFVSFENPDFERTFRPAILSITKMGVHFKHFGWARSALEFIPVPLLARFHQGMAEFMKFQKDIAIQVRHILDGSNKGHEQGGKTIFHALLTSRLPPEEKTQDRLFQEGIVIVGAGTETTAWALSVGTFYLLSNPEVLAKLRQELEDAIPDPAKLPSLAVLENLPAVVMESLRLSYGVSTRSQRISPDQPLIFKSSLEPSSKAGCVEYEIPAGTPVGMTCYLIHNNTDIFPEPKRFIPERWLDHEGKRHRHLDPFIMAFSKGTRQCLGINLAYAEMYMSLAAVMRVFGGRFQLFETTLKDVEMKADLFVPAPQGESRGVQVLVRAD</sequence>
<gene>
    <name evidence="1" type="ORF">LOY88_000547</name>
</gene>
<accession>A0ACB8V497</accession>
<reference evidence="1" key="1">
    <citation type="journal article" date="2022" name="bioRxiv">
        <title>Population genetic analysis of Ophidiomyces ophidiicola, the causative agent of snake fungal disease, indicates recent introductions to the USA.</title>
        <authorList>
            <person name="Ladner J.T."/>
            <person name="Palmer J.M."/>
            <person name="Ettinger C.L."/>
            <person name="Stajich J.E."/>
            <person name="Farrell T.M."/>
            <person name="Glorioso B.M."/>
            <person name="Lawson B."/>
            <person name="Price S.J."/>
            <person name="Stengle A.G."/>
            <person name="Grear D.A."/>
            <person name="Lorch J.M."/>
        </authorList>
    </citation>
    <scope>NUCLEOTIDE SEQUENCE</scope>
    <source>
        <strain evidence="1">NWHC 24266-5</strain>
    </source>
</reference>